<evidence type="ECO:0000256" key="5">
    <source>
        <dbReference type="ARBA" id="ARBA00022833"/>
    </source>
</evidence>
<keyword evidence="11" id="KW-0175">Coiled coil</keyword>
<comment type="similarity">
    <text evidence="2 10">Belongs to the type IA topoisomerase family.</text>
</comment>
<keyword evidence="9 10" id="KW-0413">Isomerase</keyword>
<comment type="catalytic activity">
    <reaction evidence="1 10">
        <text>ATP-independent breakage of single-stranded DNA, followed by passage and rejoining.</text>
        <dbReference type="EC" id="5.6.2.1"/>
    </reaction>
</comment>
<protein>
    <recommendedName>
        <fullName evidence="10">DNA topoisomerase 1</fullName>
        <ecNumber evidence="10">5.6.2.1</ecNumber>
    </recommendedName>
    <alternativeName>
        <fullName evidence="10">DNA topoisomerase I</fullName>
    </alternativeName>
</protein>
<dbReference type="Pfam" id="PF01751">
    <property type="entry name" value="Toprim"/>
    <property type="match status" value="1"/>
</dbReference>
<dbReference type="PANTHER" id="PTHR42785">
    <property type="entry name" value="DNA TOPOISOMERASE, TYPE IA, CORE"/>
    <property type="match status" value="1"/>
</dbReference>
<evidence type="ECO:0000256" key="2">
    <source>
        <dbReference type="ARBA" id="ARBA00009446"/>
    </source>
</evidence>
<comment type="subunit">
    <text evidence="10">Monomer.</text>
</comment>
<sequence length="849" mass="95731">MAQSLVIVESPAKAKTINKFLGKNFVVKASMGHVRDLPKRNLGVDEETFEPTYDVLPEKKKTLSDLKKAAKNADTIYLAPDPDREGEAICWHLYEVLRKTSKADFRRVQFNEITKKAILAAFETPQEIDLDRVDAQQARRVLDRLMGYKLSPLLWEKVRRGLSAGRVQSVALRIIVEREREILAFETREYWSLNARLDAGEPPQFTAKLLSRDGEKYEATTQDEMSAVLTDLGWKVTGGDKEQRDNGTEGSLILDVTPESGNAGFTVTEVQAKERRKHPLPPFITSKLQQDAARQVGFNVAKTMRVAQGLYEGREIGSHGTVGLITYMRTDSTRVADEAIDAVRGFIGETYGKDSLPAEARKFKVGKAAQEAHEAIRPTSLEFNPEMVKPFLGNDEWKLYSLIWNRFVASQMASAVFDTVRADIEAGRYGFRATGSVLKFAGWLAVYHEAKDEETRRREKEDPDTDEEKERRLPKLEAGQKLDPAGLIPKQHFTQPPPRFTEAALVKILEEKGIGRPSTYATILSTITGRDYVEKEKRRFTPTELGLLVNDLMVESFGNIISTDYTAQMEQELDRIEEGKLNWIEAVKAFSEKFEADLEVARKEMRNVKEEAIETDQVCDKCGKMMVVKWGRFGKFLACSGYPDCKNTREVADIAGLDRSDMPAAAKAAAPAQVETEAEPCEKCSKAMVLRRGRFGPFLACSAYPDCKNTRKVTIDKDGKAEAKPDVLLDDKCPRCESRLSQKQGRYGEFIACSAYPTCRYVKMNETGVHCPECSKGQLVERRSKRGKIFFGCDHYPDCSFILWRKPVNKPCPDCDRQYLVERVTKKEGRQLVCDSDNCEHTESAEADE</sequence>
<feature type="site" description="Interaction with DNA" evidence="10">
    <location>
        <position position="155"/>
    </location>
</feature>
<dbReference type="GO" id="GO:0006265">
    <property type="term" value="P:DNA topological change"/>
    <property type="evidence" value="ECO:0007669"/>
    <property type="project" value="UniProtKB-UniRule"/>
</dbReference>
<feature type="site" description="Interaction with DNA" evidence="10">
    <location>
        <position position="140"/>
    </location>
</feature>
<dbReference type="PANTHER" id="PTHR42785:SF1">
    <property type="entry name" value="DNA TOPOISOMERASE"/>
    <property type="match status" value="1"/>
</dbReference>
<feature type="coiled-coil region" evidence="11">
    <location>
        <begin position="591"/>
        <end position="618"/>
    </location>
</feature>
<dbReference type="Gene3D" id="2.70.20.10">
    <property type="entry name" value="Topoisomerase I, domain 3"/>
    <property type="match status" value="1"/>
</dbReference>
<dbReference type="InterPro" id="IPR013824">
    <property type="entry name" value="Topo_IA_cen_sub1"/>
</dbReference>
<gene>
    <name evidence="10 15" type="primary">topA</name>
    <name evidence="15" type="ORF">IFK94_09155</name>
</gene>
<dbReference type="SUPFAM" id="SSF57783">
    <property type="entry name" value="Zinc beta-ribbon"/>
    <property type="match status" value="3"/>
</dbReference>
<dbReference type="Gene3D" id="1.10.460.10">
    <property type="entry name" value="Topoisomerase I, domain 2"/>
    <property type="match status" value="1"/>
</dbReference>
<evidence type="ECO:0000313" key="16">
    <source>
        <dbReference type="Proteomes" id="UP000648239"/>
    </source>
</evidence>
<feature type="active site" description="O-(5'-phospho-DNA)-tyrosine intermediate" evidence="10">
    <location>
        <position position="327"/>
    </location>
</feature>
<evidence type="ECO:0000256" key="6">
    <source>
        <dbReference type="ARBA" id="ARBA00022842"/>
    </source>
</evidence>
<dbReference type="PRINTS" id="PR00417">
    <property type="entry name" value="PRTPISMRASEI"/>
</dbReference>
<feature type="site" description="Interaction with DNA" evidence="10">
    <location>
        <position position="33"/>
    </location>
</feature>
<dbReference type="PROSITE" id="PS50880">
    <property type="entry name" value="TOPRIM"/>
    <property type="match status" value="1"/>
</dbReference>
<dbReference type="AlphaFoldDB" id="A0A8J7C1S1"/>
<dbReference type="InterPro" id="IPR000380">
    <property type="entry name" value="Topo_IA"/>
</dbReference>
<evidence type="ECO:0000259" key="13">
    <source>
        <dbReference type="PROSITE" id="PS50880"/>
    </source>
</evidence>
<evidence type="ECO:0000256" key="10">
    <source>
        <dbReference type="HAMAP-Rule" id="MF_00952"/>
    </source>
</evidence>
<feature type="region of interest" description="Disordered" evidence="12">
    <location>
        <begin position="452"/>
        <end position="476"/>
    </location>
</feature>
<dbReference type="InterPro" id="IPR005733">
    <property type="entry name" value="TopoI_bac-type"/>
</dbReference>
<dbReference type="PROSITE" id="PS00396">
    <property type="entry name" value="TOPO_IA_1"/>
    <property type="match status" value="1"/>
</dbReference>
<dbReference type="InterPro" id="IPR003602">
    <property type="entry name" value="Topo_IA_DNA-bd_dom"/>
</dbReference>
<feature type="region of interest" description="Interaction with DNA" evidence="10">
    <location>
        <begin position="163"/>
        <end position="168"/>
    </location>
</feature>
<dbReference type="Gene3D" id="3.40.50.140">
    <property type="match status" value="1"/>
</dbReference>
<evidence type="ECO:0000259" key="14">
    <source>
        <dbReference type="PROSITE" id="PS52039"/>
    </source>
</evidence>
<name>A0A8J7C1S1_9BACT</name>
<organism evidence="15 16">
    <name type="scientific">Candidatus Polarisedimenticola svalbardensis</name>
    <dbReference type="NCBI Taxonomy" id="2886004"/>
    <lineage>
        <taxon>Bacteria</taxon>
        <taxon>Pseudomonadati</taxon>
        <taxon>Acidobacteriota</taxon>
        <taxon>Candidatus Polarisedimenticolia</taxon>
        <taxon>Candidatus Polarisedimenticolales</taxon>
        <taxon>Candidatus Polarisedimenticolaceae</taxon>
        <taxon>Candidatus Polarisedimenticola</taxon>
    </lineage>
</organism>
<comment type="function">
    <text evidence="10">Releases the supercoiling and torsional tension of DNA, which is introduced during the DNA replication and transcription, by transiently cleaving and rejoining one strand of the DNA duplex. Introduces a single-strand break via transesterification at a target site in duplex DNA. The scissile phosphodiester is attacked by the catalytic tyrosine of the enzyme, resulting in the formation of a DNA-(5'-phosphotyrosyl)-enzyme intermediate and the expulsion of a 3'-OH DNA strand. The free DNA strand then undergoes passage around the unbroken strand, thus removing DNA supercoils. Finally, in the religation step, the DNA 3'-OH attacks the covalent intermediate to expel the active-site tyrosine and restore the DNA phosphodiester backbone.</text>
</comment>
<dbReference type="GO" id="GO:0008270">
    <property type="term" value="F:zinc ion binding"/>
    <property type="evidence" value="ECO:0007669"/>
    <property type="project" value="UniProtKB-KW"/>
</dbReference>
<dbReference type="Pfam" id="PF01131">
    <property type="entry name" value="Topoisom_bac"/>
    <property type="match status" value="1"/>
</dbReference>
<dbReference type="InterPro" id="IPR013825">
    <property type="entry name" value="Topo_IA_cen_sub2"/>
</dbReference>
<keyword evidence="5" id="KW-0862">Zinc</keyword>
<dbReference type="SMART" id="SM00493">
    <property type="entry name" value="TOPRIM"/>
    <property type="match status" value="1"/>
</dbReference>
<dbReference type="CDD" id="cd00186">
    <property type="entry name" value="TOP1Ac"/>
    <property type="match status" value="1"/>
</dbReference>
<keyword evidence="4" id="KW-0863">Zinc-finger</keyword>
<dbReference type="SMART" id="SM00437">
    <property type="entry name" value="TOP1Ac"/>
    <property type="match status" value="1"/>
</dbReference>
<evidence type="ECO:0000313" key="15">
    <source>
        <dbReference type="EMBL" id="MBD3868280.1"/>
    </source>
</evidence>
<dbReference type="InterPro" id="IPR013498">
    <property type="entry name" value="Topo_IA_Znf"/>
</dbReference>
<dbReference type="InterPro" id="IPR023405">
    <property type="entry name" value="Topo_IA_core_domain"/>
</dbReference>
<feature type="site" description="Interaction with DNA" evidence="10">
    <location>
        <position position="148"/>
    </location>
</feature>
<dbReference type="HAMAP" id="MF_00952">
    <property type="entry name" value="Topoisom_1_prok"/>
    <property type="match status" value="1"/>
</dbReference>
<keyword evidence="7 10" id="KW-0799">Topoisomerase</keyword>
<dbReference type="Gene3D" id="3.30.65.10">
    <property type="entry name" value="Bacterial Topoisomerase I, domain 1"/>
    <property type="match status" value="4"/>
</dbReference>
<dbReference type="GO" id="GO:0003917">
    <property type="term" value="F:DNA topoisomerase type I (single strand cut, ATP-independent) activity"/>
    <property type="evidence" value="ECO:0007669"/>
    <property type="project" value="UniProtKB-UniRule"/>
</dbReference>
<feature type="site" description="Interaction with DNA" evidence="10">
    <location>
        <position position="329"/>
    </location>
</feature>
<feature type="site" description="Interaction with DNA" evidence="10">
    <location>
        <position position="139"/>
    </location>
</feature>
<dbReference type="InterPro" id="IPR006171">
    <property type="entry name" value="TOPRIM_dom"/>
</dbReference>
<feature type="site" description="Interaction with DNA" evidence="10">
    <location>
        <position position="530"/>
    </location>
</feature>
<dbReference type="SMART" id="SM00436">
    <property type="entry name" value="TOP1Bc"/>
    <property type="match status" value="1"/>
</dbReference>
<dbReference type="Gene3D" id="1.10.290.10">
    <property type="entry name" value="Topoisomerase I, domain 4"/>
    <property type="match status" value="1"/>
</dbReference>
<dbReference type="Proteomes" id="UP000648239">
    <property type="component" value="Unassembled WGS sequence"/>
</dbReference>
<evidence type="ECO:0000256" key="3">
    <source>
        <dbReference type="ARBA" id="ARBA00022723"/>
    </source>
</evidence>
<accession>A0A8J7C1S1</accession>
<keyword evidence="3" id="KW-0479">Metal-binding</keyword>
<dbReference type="InterPro" id="IPR003601">
    <property type="entry name" value="Topo_IA_2"/>
</dbReference>
<dbReference type="EMBL" id="JACXWD010000027">
    <property type="protein sequence ID" value="MBD3868280.1"/>
    <property type="molecule type" value="Genomic_DNA"/>
</dbReference>
<keyword evidence="8 10" id="KW-0238">DNA-binding</keyword>
<evidence type="ECO:0000256" key="4">
    <source>
        <dbReference type="ARBA" id="ARBA00022771"/>
    </source>
</evidence>
<dbReference type="NCBIfam" id="TIGR01051">
    <property type="entry name" value="topA_bact"/>
    <property type="match status" value="1"/>
</dbReference>
<dbReference type="Pfam" id="PF01396">
    <property type="entry name" value="Zn_ribbon_Top1"/>
    <property type="match status" value="4"/>
</dbReference>
<evidence type="ECO:0000256" key="12">
    <source>
        <dbReference type="SAM" id="MobiDB-lite"/>
    </source>
</evidence>
<evidence type="ECO:0000256" key="9">
    <source>
        <dbReference type="ARBA" id="ARBA00023235"/>
    </source>
</evidence>
<comment type="caution">
    <text evidence="15">The sequence shown here is derived from an EMBL/GenBank/DDBJ whole genome shotgun (WGS) entry which is preliminary data.</text>
</comment>
<feature type="domain" description="Topo IA-type catalytic" evidence="14">
    <location>
        <begin position="129"/>
        <end position="598"/>
    </location>
</feature>
<evidence type="ECO:0000256" key="11">
    <source>
        <dbReference type="SAM" id="Coils"/>
    </source>
</evidence>
<dbReference type="GO" id="GO:0005694">
    <property type="term" value="C:chromosome"/>
    <property type="evidence" value="ECO:0007669"/>
    <property type="project" value="InterPro"/>
</dbReference>
<dbReference type="CDD" id="cd03363">
    <property type="entry name" value="TOPRIM_TopoIA_TopoI"/>
    <property type="match status" value="1"/>
</dbReference>
<dbReference type="InterPro" id="IPR023406">
    <property type="entry name" value="Topo_IA_AS"/>
</dbReference>
<proteinExistence type="inferred from homology"/>
<reference evidence="15 16" key="1">
    <citation type="submission" date="2020-08" db="EMBL/GenBank/DDBJ databases">
        <title>Acidobacteriota in marine sediments use diverse sulfur dissimilation pathways.</title>
        <authorList>
            <person name="Wasmund K."/>
        </authorList>
    </citation>
    <scope>NUCLEOTIDE SEQUENCE [LARGE SCALE GENOMIC DNA]</scope>
    <source>
        <strain evidence="15">MAG AM4</strain>
    </source>
</reference>
<evidence type="ECO:0000256" key="1">
    <source>
        <dbReference type="ARBA" id="ARBA00000213"/>
    </source>
</evidence>
<keyword evidence="6" id="KW-0460">Magnesium</keyword>
<dbReference type="GO" id="GO:0003677">
    <property type="term" value="F:DNA binding"/>
    <property type="evidence" value="ECO:0007669"/>
    <property type="project" value="UniProtKB-KW"/>
</dbReference>
<dbReference type="InterPro" id="IPR028612">
    <property type="entry name" value="Topoisom_1_IA"/>
</dbReference>
<dbReference type="InterPro" id="IPR034149">
    <property type="entry name" value="TOPRIM_TopoI"/>
</dbReference>
<dbReference type="PROSITE" id="PS52039">
    <property type="entry name" value="TOPO_IA_2"/>
    <property type="match status" value="1"/>
</dbReference>
<dbReference type="InterPro" id="IPR013497">
    <property type="entry name" value="Topo_IA_cen"/>
</dbReference>
<feature type="compositionally biased region" description="Basic and acidic residues" evidence="12">
    <location>
        <begin position="452"/>
        <end position="461"/>
    </location>
</feature>
<dbReference type="SUPFAM" id="SSF56712">
    <property type="entry name" value="Prokaryotic type I DNA topoisomerase"/>
    <property type="match status" value="1"/>
</dbReference>
<evidence type="ECO:0000256" key="8">
    <source>
        <dbReference type="ARBA" id="ARBA00023125"/>
    </source>
</evidence>
<feature type="site" description="Interaction with DNA" evidence="10">
    <location>
        <position position="143"/>
    </location>
</feature>
<dbReference type="EC" id="5.6.2.1" evidence="10"/>
<evidence type="ECO:0000256" key="7">
    <source>
        <dbReference type="ARBA" id="ARBA00023029"/>
    </source>
</evidence>
<feature type="domain" description="Toprim" evidence="13">
    <location>
        <begin position="3"/>
        <end position="113"/>
    </location>
</feature>
<dbReference type="InterPro" id="IPR013826">
    <property type="entry name" value="Topo_IA_cen_sub3"/>
</dbReference>